<organism evidence="1 2">
    <name type="scientific">[Lactobacillus] rogosae</name>
    <dbReference type="NCBI Taxonomy" id="706562"/>
    <lineage>
        <taxon>Bacteria</taxon>
        <taxon>Bacillati</taxon>
        <taxon>Bacillota</taxon>
        <taxon>Clostridia</taxon>
        <taxon>Lachnospirales</taxon>
        <taxon>Lachnospiraceae</taxon>
        <taxon>Lachnospira</taxon>
    </lineage>
</organism>
<accession>A0ABV1BWX5</accession>
<dbReference type="RefSeq" id="WP_116443919.1">
    <property type="nucleotide sequence ID" value="NZ_JBBMER010000004.1"/>
</dbReference>
<protein>
    <submittedName>
        <fullName evidence="1">Uncharacterized protein</fullName>
    </submittedName>
</protein>
<reference evidence="1 2" key="1">
    <citation type="submission" date="2024-03" db="EMBL/GenBank/DDBJ databases">
        <title>Human intestinal bacterial collection.</title>
        <authorList>
            <person name="Pauvert C."/>
            <person name="Hitch T.C.A."/>
            <person name="Clavel T."/>
        </authorList>
    </citation>
    <scope>NUCLEOTIDE SEQUENCE [LARGE SCALE GENOMIC DNA]</scope>
    <source>
        <strain evidence="1 2">CLA-AA-H255</strain>
    </source>
</reference>
<dbReference type="EMBL" id="JBBMER010000004">
    <property type="protein sequence ID" value="MEQ2379555.1"/>
    <property type="molecule type" value="Genomic_DNA"/>
</dbReference>
<evidence type="ECO:0000313" key="1">
    <source>
        <dbReference type="EMBL" id="MEQ2379555.1"/>
    </source>
</evidence>
<name>A0ABV1BWX5_9FIRM</name>
<proteinExistence type="predicted"/>
<keyword evidence="2" id="KW-1185">Reference proteome</keyword>
<evidence type="ECO:0000313" key="2">
    <source>
        <dbReference type="Proteomes" id="UP001442364"/>
    </source>
</evidence>
<sequence length="77" mass="8363">MLNVNKSITLNGTSSVEENGAVTDIMYMNATISANGGLSINRNIANAQAYIANKATYTKDVTEFENKLNELVTEFSK</sequence>
<gene>
    <name evidence="1" type="ORF">WMO14_06645</name>
</gene>
<comment type="caution">
    <text evidence="1">The sequence shown here is derived from an EMBL/GenBank/DDBJ whole genome shotgun (WGS) entry which is preliminary data.</text>
</comment>
<dbReference type="Proteomes" id="UP001442364">
    <property type="component" value="Unassembled WGS sequence"/>
</dbReference>